<accession>A0A1H1L6Y5</accession>
<feature type="chain" id="PRO_5009253232" evidence="1">
    <location>
        <begin position="27"/>
        <end position="260"/>
    </location>
</feature>
<feature type="signal peptide" evidence="1">
    <location>
        <begin position="1"/>
        <end position="26"/>
    </location>
</feature>
<evidence type="ECO:0000256" key="1">
    <source>
        <dbReference type="SAM" id="SignalP"/>
    </source>
</evidence>
<dbReference type="Proteomes" id="UP000243413">
    <property type="component" value="Chromosome I"/>
</dbReference>
<dbReference type="OrthoDB" id="6999256at2"/>
<evidence type="ECO:0000313" key="3">
    <source>
        <dbReference type="EMBL" id="SDR70351.1"/>
    </source>
</evidence>
<keyword evidence="1" id="KW-0732">Signal</keyword>
<proteinExistence type="predicted"/>
<dbReference type="InterPro" id="IPR010425">
    <property type="entry name" value="Caps_synth_GfcC-like_C"/>
</dbReference>
<sequence length="260" mass="28334">MSRMATALAKALVLTCCAGITALADAQTVTVTGAVANPGDFAWQPGSRLLGASVVAQVNQDAWYQGAALLRKSAMREQRKLKRGIEFDLQTAIVEARANNATSTVELLQRWSQRVADMPVTGRVPAELNPLKQWLISSNPLLEPGDHIFYPRRPNSIRVVGAVMQDCTLPFSPARTPVEYLEDCPAHPAADPNQLFLIQPDGKVQTVGAAYWNVEDAWVAVGAIIYVPITPAQFGTSSADFNQELATWLATQYQWGEQTQ</sequence>
<gene>
    <name evidence="3" type="ORF">SAMN05216271_0099</name>
</gene>
<reference evidence="4" key="1">
    <citation type="submission" date="2016-10" db="EMBL/GenBank/DDBJ databases">
        <authorList>
            <person name="Varghese N."/>
            <person name="Submissions S."/>
        </authorList>
    </citation>
    <scope>NUCLEOTIDE SEQUENCE [LARGE SCALE GENOMIC DNA]</scope>
    <source>
        <strain evidence="4">JCM 14963</strain>
    </source>
</reference>
<dbReference type="EMBL" id="LT629763">
    <property type="protein sequence ID" value="SDR70351.1"/>
    <property type="molecule type" value="Genomic_DNA"/>
</dbReference>
<dbReference type="Pfam" id="PF06251">
    <property type="entry name" value="Caps_syn_GfcC_C"/>
    <property type="match status" value="1"/>
</dbReference>
<feature type="domain" description="Capsule biosynthesis GfcC-like C-terminal" evidence="2">
    <location>
        <begin position="168"/>
        <end position="251"/>
    </location>
</feature>
<protein>
    <submittedName>
        <fullName evidence="3">Capsule biosynthesis GfcC</fullName>
    </submittedName>
</protein>
<dbReference type="AlphaFoldDB" id="A0A1H1L6Y5"/>
<evidence type="ECO:0000313" key="4">
    <source>
        <dbReference type="Proteomes" id="UP000243413"/>
    </source>
</evidence>
<dbReference type="Gene3D" id="3.10.560.10">
    <property type="entry name" value="Outer membrane lipoprotein wza domain like"/>
    <property type="match status" value="1"/>
</dbReference>
<name>A0A1H1L6Y5_9GAMM</name>
<organism evidence="3 4">
    <name type="scientific">Halopseudomonas sabulinigri</name>
    <dbReference type="NCBI Taxonomy" id="472181"/>
    <lineage>
        <taxon>Bacteria</taxon>
        <taxon>Pseudomonadati</taxon>
        <taxon>Pseudomonadota</taxon>
        <taxon>Gammaproteobacteria</taxon>
        <taxon>Pseudomonadales</taxon>
        <taxon>Pseudomonadaceae</taxon>
        <taxon>Halopseudomonas</taxon>
    </lineage>
</organism>
<dbReference type="STRING" id="472181.SAMN05216271_0099"/>
<evidence type="ECO:0000259" key="2">
    <source>
        <dbReference type="Pfam" id="PF06251"/>
    </source>
</evidence>
<dbReference type="RefSeq" id="WP_092283004.1">
    <property type="nucleotide sequence ID" value="NZ_LT629763.1"/>
</dbReference>